<dbReference type="RefSeq" id="XP_015653599.1">
    <property type="nucleotide sequence ID" value="XM_015807941.1"/>
</dbReference>
<sequence length="184" mass="21043">MRRRCLYHAAALLPLLFLVMMTVVILFVVGLHAVLFVLQINIYILWRGRERDLYHQVFGLNDGHISLCHLFSFLSLSLSPQRGMDSSSFISAALLRLCYFSMFCPLTSNFPLPFFSRCGLRVCFCFFSSFVSLSLSPVQRRTDLFISIISITVIIPISRDIASFSSPFHLSEMPTRRRASFLSL</sequence>
<keyword evidence="3" id="KW-1185">Reference proteome</keyword>
<protein>
    <submittedName>
        <fullName evidence="2">Uncharacterized protein</fullName>
    </submittedName>
</protein>
<feature type="transmembrane region" description="Helical" evidence="1">
    <location>
        <begin position="12"/>
        <end position="45"/>
    </location>
</feature>
<name>A0A0M9FSG4_LEPPY</name>
<keyword evidence="1" id="KW-0472">Membrane</keyword>
<dbReference type="AlphaFoldDB" id="A0A0M9FSG4"/>
<evidence type="ECO:0000256" key="1">
    <source>
        <dbReference type="SAM" id="Phobius"/>
    </source>
</evidence>
<keyword evidence="1" id="KW-1133">Transmembrane helix</keyword>
<dbReference type="EMBL" id="LGTL01000026">
    <property type="protein sequence ID" value="KPA75160.1"/>
    <property type="molecule type" value="Genomic_DNA"/>
</dbReference>
<dbReference type="Proteomes" id="UP000037923">
    <property type="component" value="Unassembled WGS sequence"/>
</dbReference>
<comment type="caution">
    <text evidence="2">The sequence shown here is derived from an EMBL/GenBank/DDBJ whole genome shotgun (WGS) entry which is preliminary data.</text>
</comment>
<evidence type="ECO:0000313" key="2">
    <source>
        <dbReference type="EMBL" id="KPA75160.1"/>
    </source>
</evidence>
<keyword evidence="1" id="KW-0812">Transmembrane</keyword>
<reference evidence="2 3" key="1">
    <citation type="submission" date="2015-07" db="EMBL/GenBank/DDBJ databases">
        <title>High-quality genome of monoxenous trypanosomatid Leptomonas pyrrhocoris.</title>
        <authorList>
            <person name="Flegontov P."/>
            <person name="Butenko A."/>
            <person name="Firsov S."/>
            <person name="Vlcek C."/>
            <person name="Logacheva M.D."/>
            <person name="Field M."/>
            <person name="Filatov D."/>
            <person name="Flegontova O."/>
            <person name="Gerasimov E."/>
            <person name="Jackson A.P."/>
            <person name="Kelly S."/>
            <person name="Opperdoes F."/>
            <person name="O'Reilly A."/>
            <person name="Votypka J."/>
            <person name="Yurchenko V."/>
            <person name="Lukes J."/>
        </authorList>
    </citation>
    <scope>NUCLEOTIDE SEQUENCE [LARGE SCALE GENOMIC DNA]</scope>
    <source>
        <strain evidence="2">H10</strain>
    </source>
</reference>
<organism evidence="2 3">
    <name type="scientific">Leptomonas pyrrhocoris</name>
    <name type="common">Firebug parasite</name>
    <dbReference type="NCBI Taxonomy" id="157538"/>
    <lineage>
        <taxon>Eukaryota</taxon>
        <taxon>Discoba</taxon>
        <taxon>Euglenozoa</taxon>
        <taxon>Kinetoplastea</taxon>
        <taxon>Metakinetoplastina</taxon>
        <taxon>Trypanosomatida</taxon>
        <taxon>Trypanosomatidae</taxon>
        <taxon>Leishmaniinae</taxon>
        <taxon>Leptomonas</taxon>
    </lineage>
</organism>
<proteinExistence type="predicted"/>
<evidence type="ECO:0000313" key="3">
    <source>
        <dbReference type="Proteomes" id="UP000037923"/>
    </source>
</evidence>
<gene>
    <name evidence="2" type="ORF">ABB37_08822</name>
</gene>
<dbReference type="GeneID" id="26909105"/>
<accession>A0A0M9FSG4</accession>
<dbReference type="VEuPathDB" id="TriTrypDB:LpyrH10_26_1170"/>